<sequence length="50" mass="5608">MAKRKRRNDSANFKAKMGLTALAGKKTLSELAEHYEVHPQPDHDLEEAAC</sequence>
<gene>
    <name evidence="1" type="ORF">SAMN05660330_03977</name>
</gene>
<dbReference type="GO" id="GO:0043565">
    <property type="term" value="F:sequence-specific DNA binding"/>
    <property type="evidence" value="ECO:0007669"/>
    <property type="project" value="InterPro"/>
</dbReference>
<dbReference type="EMBL" id="FNJI01000045">
    <property type="protein sequence ID" value="SDP75846.1"/>
    <property type="molecule type" value="Genomic_DNA"/>
</dbReference>
<evidence type="ECO:0000313" key="2">
    <source>
        <dbReference type="Proteomes" id="UP000199073"/>
    </source>
</evidence>
<protein>
    <recommendedName>
        <fullName evidence="3">Transposase</fullName>
    </recommendedName>
</protein>
<evidence type="ECO:0008006" key="3">
    <source>
        <dbReference type="Google" id="ProtNLM"/>
    </source>
</evidence>
<evidence type="ECO:0000313" key="1">
    <source>
        <dbReference type="EMBL" id="SDP75846.1"/>
    </source>
</evidence>
<keyword evidence="2" id="KW-1185">Reference proteome</keyword>
<dbReference type="SUPFAM" id="SSF48295">
    <property type="entry name" value="TrpR-like"/>
    <property type="match status" value="1"/>
</dbReference>
<dbReference type="InterPro" id="IPR010921">
    <property type="entry name" value="Trp_repressor/repl_initiator"/>
</dbReference>
<name>A0A1H0VCN6_9BACT</name>
<dbReference type="AlphaFoldDB" id="A0A1H0VCN6"/>
<organism evidence="1 2">
    <name type="scientific">Desulforhopalus singaporensis</name>
    <dbReference type="NCBI Taxonomy" id="91360"/>
    <lineage>
        <taxon>Bacteria</taxon>
        <taxon>Pseudomonadati</taxon>
        <taxon>Thermodesulfobacteriota</taxon>
        <taxon>Desulfobulbia</taxon>
        <taxon>Desulfobulbales</taxon>
        <taxon>Desulfocapsaceae</taxon>
        <taxon>Desulforhopalus</taxon>
    </lineage>
</organism>
<proteinExistence type="predicted"/>
<dbReference type="Proteomes" id="UP000199073">
    <property type="component" value="Unassembled WGS sequence"/>
</dbReference>
<accession>A0A1H0VCN6</accession>
<reference evidence="1 2" key="1">
    <citation type="submission" date="2016-10" db="EMBL/GenBank/DDBJ databases">
        <authorList>
            <person name="de Groot N.N."/>
        </authorList>
    </citation>
    <scope>NUCLEOTIDE SEQUENCE [LARGE SCALE GENOMIC DNA]</scope>
    <source>
        <strain evidence="1 2">DSM 12130</strain>
    </source>
</reference>